<dbReference type="EMBL" id="DYVR01000072">
    <property type="protein sequence ID" value="HJF84568.1"/>
    <property type="molecule type" value="Genomic_DNA"/>
</dbReference>
<dbReference type="PANTHER" id="PTHR10948:SF23">
    <property type="entry name" value="TRANSPOSASE INSI FOR INSERTION SEQUENCE ELEMENT IS30A-RELATED"/>
    <property type="match status" value="1"/>
</dbReference>
<dbReference type="PANTHER" id="PTHR10948">
    <property type="entry name" value="TRANSPOSASE"/>
    <property type="match status" value="1"/>
</dbReference>
<dbReference type="GO" id="GO:0005829">
    <property type="term" value="C:cytosol"/>
    <property type="evidence" value="ECO:0007669"/>
    <property type="project" value="TreeGrafter"/>
</dbReference>
<sequence>MSHSHFTIKDCIHIEIFSLFGFSTRFIAKILSRHHSTIARELSRNKSKDFYHAETAQSLYTKRRMSNFPKDKFSDIIGQIISDKITEKLSPEQIVHTVLNEIIFLKTIYKWIY</sequence>
<proteinExistence type="predicted"/>
<evidence type="ECO:0000259" key="1">
    <source>
        <dbReference type="Pfam" id="PF13936"/>
    </source>
</evidence>
<protein>
    <submittedName>
        <fullName evidence="2">Helix-turn-helix domain-containing protein</fullName>
    </submittedName>
</protein>
<comment type="caution">
    <text evidence="2">The sequence shown here is derived from an EMBL/GenBank/DDBJ whole genome shotgun (WGS) entry which is preliminary data.</text>
</comment>
<dbReference type="AlphaFoldDB" id="A0A921L7C6"/>
<reference evidence="2" key="2">
    <citation type="submission" date="2021-09" db="EMBL/GenBank/DDBJ databases">
        <authorList>
            <person name="Gilroy R."/>
        </authorList>
    </citation>
    <scope>NUCLEOTIDE SEQUENCE</scope>
    <source>
        <strain evidence="2">7318</strain>
    </source>
</reference>
<dbReference type="Pfam" id="PF13936">
    <property type="entry name" value="HTH_38"/>
    <property type="match status" value="1"/>
</dbReference>
<dbReference type="GO" id="GO:0004803">
    <property type="term" value="F:transposase activity"/>
    <property type="evidence" value="ECO:0007669"/>
    <property type="project" value="TreeGrafter"/>
</dbReference>
<feature type="domain" description="Transposase IS30-like HTH" evidence="1">
    <location>
        <begin position="3"/>
        <end position="45"/>
    </location>
</feature>
<dbReference type="RefSeq" id="WP_350028834.1">
    <property type="nucleotide sequence ID" value="NZ_CASFMS010000010.1"/>
</dbReference>
<reference evidence="2" key="1">
    <citation type="journal article" date="2021" name="PeerJ">
        <title>Extensive microbial diversity within the chicken gut microbiome revealed by metagenomics and culture.</title>
        <authorList>
            <person name="Gilroy R."/>
            <person name="Ravi A."/>
            <person name="Getino M."/>
            <person name="Pursley I."/>
            <person name="Horton D.L."/>
            <person name="Alikhan N.F."/>
            <person name="Baker D."/>
            <person name="Gharbi K."/>
            <person name="Hall N."/>
            <person name="Watson M."/>
            <person name="Adriaenssens E.M."/>
            <person name="Foster-Nyarko E."/>
            <person name="Jarju S."/>
            <person name="Secka A."/>
            <person name="Antonio M."/>
            <person name="Oren A."/>
            <person name="Chaudhuri R.R."/>
            <person name="La Ragione R."/>
            <person name="Hildebrand F."/>
            <person name="Pallen M.J."/>
        </authorList>
    </citation>
    <scope>NUCLEOTIDE SEQUENCE</scope>
    <source>
        <strain evidence="2">7318</strain>
    </source>
</reference>
<dbReference type="Proteomes" id="UP000780768">
    <property type="component" value="Unassembled WGS sequence"/>
</dbReference>
<dbReference type="InterPro" id="IPR051917">
    <property type="entry name" value="Transposase-Integrase"/>
</dbReference>
<name>A0A921L7C6_9FIRM</name>
<organism evidence="2 3">
    <name type="scientific">Megamonas hypermegale</name>
    <dbReference type="NCBI Taxonomy" id="158847"/>
    <lineage>
        <taxon>Bacteria</taxon>
        <taxon>Bacillati</taxon>
        <taxon>Bacillota</taxon>
        <taxon>Negativicutes</taxon>
        <taxon>Selenomonadales</taxon>
        <taxon>Selenomonadaceae</taxon>
        <taxon>Megamonas</taxon>
    </lineage>
</organism>
<evidence type="ECO:0000313" key="2">
    <source>
        <dbReference type="EMBL" id="HJF84568.1"/>
    </source>
</evidence>
<gene>
    <name evidence="2" type="ORF">K8V65_02760</name>
</gene>
<evidence type="ECO:0000313" key="3">
    <source>
        <dbReference type="Proteomes" id="UP000780768"/>
    </source>
</evidence>
<accession>A0A921L7C6</accession>
<dbReference type="InterPro" id="IPR025246">
    <property type="entry name" value="IS30-like_HTH"/>
</dbReference>
<dbReference type="GO" id="GO:0032196">
    <property type="term" value="P:transposition"/>
    <property type="evidence" value="ECO:0007669"/>
    <property type="project" value="TreeGrafter"/>
</dbReference>